<dbReference type="KEGG" id="cbd:CBUD_0199a"/>
<gene>
    <name evidence="1" type="ORF">CBUD_0199a</name>
</gene>
<organism evidence="1 2">
    <name type="scientific">Coxiella burnetii (strain Dugway 5J108-111)</name>
    <dbReference type="NCBI Taxonomy" id="434922"/>
    <lineage>
        <taxon>Bacteria</taxon>
        <taxon>Pseudomonadati</taxon>
        <taxon>Pseudomonadota</taxon>
        <taxon>Gammaproteobacteria</taxon>
        <taxon>Legionellales</taxon>
        <taxon>Coxiellaceae</taxon>
        <taxon>Coxiella</taxon>
    </lineage>
</organism>
<name>B5XHP0_COXBN</name>
<reference evidence="1 2" key="1">
    <citation type="journal article" date="2009" name="Infect. Immun.">
        <title>Comparative genomics reveal extensive transposon-mediated genomic plasticity and diversity among potential effector proteins within the genus Coxiella.</title>
        <authorList>
            <person name="Beare P.A."/>
            <person name="Unsworth N."/>
            <person name="Andoh M."/>
            <person name="Voth D.E."/>
            <person name="Omsland A."/>
            <person name="Gilk S.D."/>
            <person name="Williams K.P."/>
            <person name="Sobral B.W."/>
            <person name="Kupko J.J.III."/>
            <person name="Porcella S.F."/>
            <person name="Samuel J.E."/>
            <person name="Heinzen R.A."/>
        </authorList>
    </citation>
    <scope>NUCLEOTIDE SEQUENCE [LARGE SCALE GENOMIC DNA]</scope>
    <source>
        <strain evidence="1 2">Dugway 5J108-111</strain>
    </source>
</reference>
<evidence type="ECO:0000313" key="1">
    <source>
        <dbReference type="EMBL" id="ACI23070.1"/>
    </source>
</evidence>
<dbReference type="EMBL" id="CP000733">
    <property type="protein sequence ID" value="ACI23070.1"/>
    <property type="molecule type" value="Genomic_DNA"/>
</dbReference>
<evidence type="ECO:0000313" key="2">
    <source>
        <dbReference type="Proteomes" id="UP000008555"/>
    </source>
</evidence>
<dbReference type="Proteomes" id="UP000008555">
    <property type="component" value="Chromosome"/>
</dbReference>
<dbReference type="HOGENOM" id="CLU_3006582_0_0_6"/>
<accession>B5XHP0</accession>
<proteinExistence type="predicted"/>
<dbReference type="AlphaFoldDB" id="B5XHP0"/>
<protein>
    <submittedName>
        <fullName evidence="1">Uncharacterized protein</fullName>
    </submittedName>
</protein>
<sequence>MLAIRGRESRFDLVCSKSESHRYSKCNLPYLYRWQYLLKYTNACLRDYNSKPWWFP</sequence>